<dbReference type="PANTHER" id="PTHR23024:SF24">
    <property type="entry name" value="ALPHA_BETA HYDROLASE FOLD-3 DOMAIN-CONTAINING PROTEIN"/>
    <property type="match status" value="1"/>
</dbReference>
<reference evidence="3 4" key="1">
    <citation type="journal article" date="2019" name="Genome Biol. Evol.">
        <title>The Rhododendron genome and chromosomal organization provide insight into shared whole-genome duplications across the heath family (Ericaceae).</title>
        <authorList>
            <person name="Soza V.L."/>
            <person name="Lindsley D."/>
            <person name="Waalkes A."/>
            <person name="Ramage E."/>
            <person name="Patwardhan R.P."/>
            <person name="Burton J.N."/>
            <person name="Adey A."/>
            <person name="Kumar A."/>
            <person name="Qiu R."/>
            <person name="Shendure J."/>
            <person name="Hall B."/>
        </authorList>
    </citation>
    <scope>NUCLEOTIDE SEQUENCE [LARGE SCALE GENOMIC DNA]</scope>
    <source>
        <strain evidence="3">RSF 1966-606</strain>
    </source>
</reference>
<evidence type="ECO:0000313" key="4">
    <source>
        <dbReference type="Proteomes" id="UP000428333"/>
    </source>
</evidence>
<sequence length="333" mass="37748">MAVEMKKTPDLPWRIRIFFTAVGFVVDRCRRSDGTMNRSVMNLFDFKSQAGSAKGVTSSDITVDRSRNLWFRIYTPTASRTTVASKLPVIFYFHGGGFILFGPDSRPFDELCRHLAGKLPAIVVSINYRLAPEHRYPCQFEDGFDTLKFIDSNSSLLPPNADLSHCFFAGESAGANIAHHVTLKAAAHDFRKLKIVGLIAMQPYFGGEERTESERRLTKVPVVNVERTDWSWKALLPEGCDRDHEAVNVFGGPKSKDISSLKFPATLLVVGGFDPLQDWQRKYHVGLKKSRKEVYLVEYPNAIHGFYLFPELTDFTPFVTEVRRFIQKQSESI</sequence>
<dbReference type="Gene3D" id="3.40.50.1820">
    <property type="entry name" value="alpha/beta hydrolase"/>
    <property type="match status" value="1"/>
</dbReference>
<feature type="non-terminal residue" evidence="3">
    <location>
        <position position="1"/>
    </location>
</feature>
<comment type="caution">
    <text evidence="3">The sequence shown here is derived from an EMBL/GenBank/DDBJ whole genome shotgun (WGS) entry which is preliminary data.</text>
</comment>
<dbReference type="InterPro" id="IPR013094">
    <property type="entry name" value="AB_hydrolase_3"/>
</dbReference>
<evidence type="ECO:0000313" key="3">
    <source>
        <dbReference type="EMBL" id="KAE9449076.1"/>
    </source>
</evidence>
<dbReference type="GO" id="GO:0052689">
    <property type="term" value="F:carboxylic ester hydrolase activity"/>
    <property type="evidence" value="ECO:0007669"/>
    <property type="project" value="TreeGrafter"/>
</dbReference>
<organism evidence="3 4">
    <name type="scientific">Rhododendron williamsianum</name>
    <dbReference type="NCBI Taxonomy" id="262921"/>
    <lineage>
        <taxon>Eukaryota</taxon>
        <taxon>Viridiplantae</taxon>
        <taxon>Streptophyta</taxon>
        <taxon>Embryophyta</taxon>
        <taxon>Tracheophyta</taxon>
        <taxon>Spermatophyta</taxon>
        <taxon>Magnoliopsida</taxon>
        <taxon>eudicotyledons</taxon>
        <taxon>Gunneridae</taxon>
        <taxon>Pentapetalae</taxon>
        <taxon>asterids</taxon>
        <taxon>Ericales</taxon>
        <taxon>Ericaceae</taxon>
        <taxon>Ericoideae</taxon>
        <taxon>Rhodoreae</taxon>
        <taxon>Rhododendron</taxon>
    </lineage>
</organism>
<dbReference type="InterPro" id="IPR050466">
    <property type="entry name" value="Carboxylest/Gibb_receptor"/>
</dbReference>
<keyword evidence="4" id="KW-1185">Reference proteome</keyword>
<feature type="domain" description="Alpha/beta hydrolase fold-3" evidence="2">
    <location>
        <begin position="90"/>
        <end position="307"/>
    </location>
</feature>
<dbReference type="GO" id="GO:0009860">
    <property type="term" value="P:pollen tube growth"/>
    <property type="evidence" value="ECO:0007669"/>
    <property type="project" value="TreeGrafter"/>
</dbReference>
<evidence type="ECO:0000259" key="2">
    <source>
        <dbReference type="Pfam" id="PF07859"/>
    </source>
</evidence>
<protein>
    <recommendedName>
        <fullName evidence="2">Alpha/beta hydrolase fold-3 domain-containing protein</fullName>
    </recommendedName>
</protein>
<dbReference type="InterPro" id="IPR029058">
    <property type="entry name" value="AB_hydrolase_fold"/>
</dbReference>
<evidence type="ECO:0000256" key="1">
    <source>
        <dbReference type="ARBA" id="ARBA00010515"/>
    </source>
</evidence>
<name>A0A6A4KMW6_9ERIC</name>
<dbReference type="Pfam" id="PF07859">
    <property type="entry name" value="Abhydrolase_3"/>
    <property type="match status" value="1"/>
</dbReference>
<dbReference type="SUPFAM" id="SSF53474">
    <property type="entry name" value="alpha/beta-Hydrolases"/>
    <property type="match status" value="1"/>
</dbReference>
<dbReference type="Proteomes" id="UP000428333">
    <property type="component" value="Linkage Group LG11"/>
</dbReference>
<dbReference type="OrthoDB" id="408631at2759"/>
<gene>
    <name evidence="3" type="ORF">C3L33_19022</name>
</gene>
<proteinExistence type="inferred from homology"/>
<dbReference type="AlphaFoldDB" id="A0A6A4KMW6"/>
<dbReference type="EMBL" id="QEFC01003195">
    <property type="protein sequence ID" value="KAE9449076.1"/>
    <property type="molecule type" value="Genomic_DNA"/>
</dbReference>
<comment type="similarity">
    <text evidence="1">Belongs to the 'GDXG' lipolytic enzyme family.</text>
</comment>
<accession>A0A6A4KMW6</accession>
<dbReference type="PANTHER" id="PTHR23024">
    <property type="entry name" value="ARYLACETAMIDE DEACETYLASE"/>
    <property type="match status" value="1"/>
</dbReference>